<organism evidence="1 2">
    <name type="scientific">Saccharopolyspora shandongensis</name>
    <dbReference type="NCBI Taxonomy" id="418495"/>
    <lineage>
        <taxon>Bacteria</taxon>
        <taxon>Bacillati</taxon>
        <taxon>Actinomycetota</taxon>
        <taxon>Actinomycetes</taxon>
        <taxon>Pseudonocardiales</taxon>
        <taxon>Pseudonocardiaceae</taxon>
        <taxon>Saccharopolyspora</taxon>
    </lineage>
</organism>
<gene>
    <name evidence="1" type="ORF">SAMN05216215_10806</name>
</gene>
<proteinExistence type="predicted"/>
<sequence length="153" mass="16758">MYVQAKQAIAQGRGPITYFKDGVPGGVSSRPDVRLGFEVEFKLLGDNFDVSFDRRLTRVQYVRVAQIMKVSEALLYRLGNVAGGDGSKQRKVAHAAPVSLPPDPYTVDEKVRMPTRTTPCPTRATSTMQCVLRSLVPRTIDSSSGSRLGTRVS</sequence>
<protein>
    <submittedName>
        <fullName evidence="1">Uncharacterized protein</fullName>
    </submittedName>
</protein>
<keyword evidence="2" id="KW-1185">Reference proteome</keyword>
<reference evidence="2" key="1">
    <citation type="submission" date="2016-10" db="EMBL/GenBank/DDBJ databases">
        <authorList>
            <person name="Varghese N."/>
            <person name="Submissions S."/>
        </authorList>
    </citation>
    <scope>NUCLEOTIDE SEQUENCE [LARGE SCALE GENOMIC DNA]</scope>
    <source>
        <strain evidence="2">CGMCC 4.3530</strain>
    </source>
</reference>
<evidence type="ECO:0000313" key="1">
    <source>
        <dbReference type="EMBL" id="SDZ48267.1"/>
    </source>
</evidence>
<dbReference type="RefSeq" id="WP_143061311.1">
    <property type="nucleotide sequence ID" value="NZ_FNOK01000080.1"/>
</dbReference>
<dbReference type="AlphaFoldDB" id="A0A1H3TE99"/>
<accession>A0A1H3TE99</accession>
<dbReference type="Proteomes" id="UP000199529">
    <property type="component" value="Unassembled WGS sequence"/>
</dbReference>
<dbReference type="EMBL" id="FNOK01000080">
    <property type="protein sequence ID" value="SDZ48267.1"/>
    <property type="molecule type" value="Genomic_DNA"/>
</dbReference>
<dbReference type="OrthoDB" id="3630599at2"/>
<dbReference type="STRING" id="418495.SAMN05216215_10806"/>
<name>A0A1H3TE99_9PSEU</name>
<evidence type="ECO:0000313" key="2">
    <source>
        <dbReference type="Proteomes" id="UP000199529"/>
    </source>
</evidence>